<accession>A0A849CE52</accession>
<evidence type="ECO:0000313" key="1">
    <source>
        <dbReference type="EMBL" id="NNH74860.1"/>
    </source>
</evidence>
<dbReference type="Proteomes" id="UP000586827">
    <property type="component" value="Unassembled WGS sequence"/>
</dbReference>
<protein>
    <submittedName>
        <fullName evidence="1">DUF742 domain-containing protein</fullName>
    </submittedName>
</protein>
<dbReference type="InterPro" id="IPR007995">
    <property type="entry name" value="DUF742"/>
</dbReference>
<gene>
    <name evidence="1" type="ORF">HLB23_34270</name>
</gene>
<dbReference type="PANTHER" id="PTHR36221:SF1">
    <property type="entry name" value="DUF742 DOMAIN-CONTAINING PROTEIN"/>
    <property type="match status" value="1"/>
</dbReference>
<reference evidence="1 2" key="1">
    <citation type="submission" date="2020-05" db="EMBL/GenBank/DDBJ databases">
        <title>MicrobeNet Type strains.</title>
        <authorList>
            <person name="Nicholson A.C."/>
        </authorList>
    </citation>
    <scope>NUCLEOTIDE SEQUENCE [LARGE SCALE GENOMIC DNA]</scope>
    <source>
        <strain evidence="1 2">JCM 3224</strain>
    </source>
</reference>
<organism evidence="1 2">
    <name type="scientific">Nocardia uniformis</name>
    <dbReference type="NCBI Taxonomy" id="53432"/>
    <lineage>
        <taxon>Bacteria</taxon>
        <taxon>Bacillati</taxon>
        <taxon>Actinomycetota</taxon>
        <taxon>Actinomycetes</taxon>
        <taxon>Mycobacteriales</taxon>
        <taxon>Nocardiaceae</taxon>
        <taxon>Nocardia</taxon>
    </lineage>
</organism>
<proteinExistence type="predicted"/>
<dbReference type="PANTHER" id="PTHR36221">
    <property type="entry name" value="DUF742 DOMAIN-CONTAINING PROTEIN"/>
    <property type="match status" value="1"/>
</dbReference>
<keyword evidence="2" id="KW-1185">Reference proteome</keyword>
<name>A0A849CE52_9NOCA</name>
<dbReference type="RefSeq" id="WP_067528813.1">
    <property type="nucleotide sequence ID" value="NZ_JABELX010000016.1"/>
</dbReference>
<dbReference type="Pfam" id="PF05331">
    <property type="entry name" value="DUF742"/>
    <property type="match status" value="1"/>
</dbReference>
<dbReference type="AlphaFoldDB" id="A0A849CE52"/>
<comment type="caution">
    <text evidence="1">The sequence shown here is derived from an EMBL/GenBank/DDBJ whole genome shotgun (WGS) entry which is preliminary data.</text>
</comment>
<dbReference type="EMBL" id="JABELX010000016">
    <property type="protein sequence ID" value="NNH74860.1"/>
    <property type="molecule type" value="Genomic_DNA"/>
</dbReference>
<evidence type="ECO:0000313" key="2">
    <source>
        <dbReference type="Proteomes" id="UP000586827"/>
    </source>
</evidence>
<sequence length="123" mass="13400">MNDPREHWYEEDAGPLVRLYAVTRGRGSAQRAELDMTTLVVADSGIALRRNAPEYQSIARFCRTAQSVAEVSAHLQLPLALSKVLIGDLIDDGYLSYRSPPSLSGDSGDIGILRAVMDGIRAL</sequence>